<dbReference type="RefSeq" id="WP_168008297.1">
    <property type="nucleotide sequence ID" value="NZ_JAATEP010000004.1"/>
</dbReference>
<protein>
    <submittedName>
        <fullName evidence="1">Uncharacterized protein</fullName>
    </submittedName>
</protein>
<dbReference type="Proteomes" id="UP000696294">
    <property type="component" value="Unassembled WGS sequence"/>
</dbReference>
<sequence>MLLEEGYLSNASRWHRLTLDELASTRDGLTPRARLLIWPDLSTDVRAALAALPHEGLIDIVWQNSQGDITSLTVDETEYAALPAVLAEARAVMVLSGYEEERTPLMAAVLPDPDGVLRARWLP</sequence>
<reference evidence="1 2" key="1">
    <citation type="submission" date="2020-03" db="EMBL/GenBank/DDBJ databases">
        <title>WGS of actinomycetes isolated from Thailand.</title>
        <authorList>
            <person name="Thawai C."/>
        </authorList>
    </citation>
    <scope>NUCLEOTIDE SEQUENCE [LARGE SCALE GENOMIC DNA]</scope>
    <source>
        <strain evidence="1 2">FMUSA5-5</strain>
    </source>
</reference>
<organism evidence="1 2">
    <name type="scientific">Nonomuraea composti</name>
    <dbReference type="NCBI Taxonomy" id="2720023"/>
    <lineage>
        <taxon>Bacteria</taxon>
        <taxon>Bacillati</taxon>
        <taxon>Actinomycetota</taxon>
        <taxon>Actinomycetes</taxon>
        <taxon>Streptosporangiales</taxon>
        <taxon>Streptosporangiaceae</taxon>
        <taxon>Nonomuraea</taxon>
    </lineage>
</organism>
<proteinExistence type="predicted"/>
<comment type="caution">
    <text evidence="1">The sequence shown here is derived from an EMBL/GenBank/DDBJ whole genome shotgun (WGS) entry which is preliminary data.</text>
</comment>
<name>A0ABX1AUS5_9ACTN</name>
<keyword evidence="2" id="KW-1185">Reference proteome</keyword>
<accession>A0ABX1AUS5</accession>
<dbReference type="EMBL" id="JAATEP010000004">
    <property type="protein sequence ID" value="NJP89393.1"/>
    <property type="molecule type" value="Genomic_DNA"/>
</dbReference>
<gene>
    <name evidence="1" type="ORF">HCN51_08010</name>
</gene>
<evidence type="ECO:0000313" key="2">
    <source>
        <dbReference type="Proteomes" id="UP000696294"/>
    </source>
</evidence>
<evidence type="ECO:0000313" key="1">
    <source>
        <dbReference type="EMBL" id="NJP89393.1"/>
    </source>
</evidence>